<evidence type="ECO:0000313" key="5">
    <source>
        <dbReference type="EMBL" id="KAJ8908353.1"/>
    </source>
</evidence>
<gene>
    <name evidence="5" type="ORF">NDN08_005063</name>
</gene>
<dbReference type="Gene3D" id="3.30.40.10">
    <property type="entry name" value="Zinc/RING finger domain, C3HC4 (zinc finger)"/>
    <property type="match status" value="1"/>
</dbReference>
<keyword evidence="1" id="KW-0863">Zinc-finger</keyword>
<comment type="caution">
    <text evidence="5">The sequence shown here is derived from an EMBL/GenBank/DDBJ whole genome shotgun (WGS) entry which is preliminary data.</text>
</comment>
<dbReference type="PROSITE" id="PS50089">
    <property type="entry name" value="ZF_RING_2"/>
    <property type="match status" value="1"/>
</dbReference>
<dbReference type="InterPro" id="IPR013083">
    <property type="entry name" value="Znf_RING/FYVE/PHD"/>
</dbReference>
<dbReference type="Pfam" id="PF17175">
    <property type="entry name" value="MOLO1"/>
    <property type="match status" value="1"/>
</dbReference>
<protein>
    <recommendedName>
        <fullName evidence="4">RING-type domain-containing protein</fullName>
    </recommendedName>
</protein>
<dbReference type="InterPro" id="IPR001841">
    <property type="entry name" value="Znf_RING"/>
</dbReference>
<evidence type="ECO:0000256" key="2">
    <source>
        <dbReference type="SAM" id="MobiDB-lite"/>
    </source>
</evidence>
<evidence type="ECO:0000256" key="1">
    <source>
        <dbReference type="PROSITE-ProRule" id="PRU00175"/>
    </source>
</evidence>
<evidence type="ECO:0000259" key="4">
    <source>
        <dbReference type="PROSITE" id="PS50089"/>
    </source>
</evidence>
<feature type="domain" description="RING-type" evidence="4">
    <location>
        <begin position="242"/>
        <end position="291"/>
    </location>
</feature>
<name>A0AAV8V367_9RHOD</name>
<dbReference type="Pfam" id="PF13639">
    <property type="entry name" value="zf-RING_2"/>
    <property type="match status" value="1"/>
</dbReference>
<evidence type="ECO:0000313" key="6">
    <source>
        <dbReference type="Proteomes" id="UP001157974"/>
    </source>
</evidence>
<dbReference type="Gene3D" id="3.10.310.50">
    <property type="match status" value="1"/>
</dbReference>
<dbReference type="SUPFAM" id="SSF57850">
    <property type="entry name" value="RING/U-box"/>
    <property type="match status" value="1"/>
</dbReference>
<keyword evidence="3" id="KW-0812">Transmembrane</keyword>
<dbReference type="PANTHER" id="PTHR33748:SF5">
    <property type="entry name" value="GROUND-LIKE DOMAIN-CONTAINING PROTEIN"/>
    <property type="match status" value="1"/>
</dbReference>
<dbReference type="InterPro" id="IPR033438">
    <property type="entry name" value="MOLO1"/>
</dbReference>
<dbReference type="GO" id="GO:0005892">
    <property type="term" value="C:acetylcholine-gated channel complex"/>
    <property type="evidence" value="ECO:0007669"/>
    <property type="project" value="InterPro"/>
</dbReference>
<keyword evidence="1" id="KW-0479">Metal-binding</keyword>
<dbReference type="Proteomes" id="UP001157974">
    <property type="component" value="Unassembled WGS sequence"/>
</dbReference>
<keyword evidence="3" id="KW-0472">Membrane</keyword>
<dbReference type="EMBL" id="JAMWBK010000001">
    <property type="protein sequence ID" value="KAJ8908353.1"/>
    <property type="molecule type" value="Genomic_DNA"/>
</dbReference>
<dbReference type="SMART" id="SM00184">
    <property type="entry name" value="RING"/>
    <property type="match status" value="1"/>
</dbReference>
<dbReference type="AlphaFoldDB" id="A0AAV8V367"/>
<organism evidence="5 6">
    <name type="scientific">Rhodosorus marinus</name>
    <dbReference type="NCBI Taxonomy" id="101924"/>
    <lineage>
        <taxon>Eukaryota</taxon>
        <taxon>Rhodophyta</taxon>
        <taxon>Stylonematophyceae</taxon>
        <taxon>Stylonematales</taxon>
        <taxon>Stylonemataceae</taxon>
        <taxon>Rhodosorus</taxon>
    </lineage>
</organism>
<keyword evidence="1" id="KW-0862">Zinc</keyword>
<dbReference type="PANTHER" id="PTHR33748">
    <property type="entry name" value="PROTEIN CBG04600"/>
    <property type="match status" value="1"/>
</dbReference>
<feature type="region of interest" description="Disordered" evidence="2">
    <location>
        <begin position="1"/>
        <end position="20"/>
    </location>
</feature>
<reference evidence="5 6" key="1">
    <citation type="journal article" date="2023" name="Nat. Commun.">
        <title>Origin of minicircular mitochondrial genomes in red algae.</title>
        <authorList>
            <person name="Lee Y."/>
            <person name="Cho C.H."/>
            <person name="Lee Y.M."/>
            <person name="Park S.I."/>
            <person name="Yang J.H."/>
            <person name="West J.A."/>
            <person name="Bhattacharya D."/>
            <person name="Yoon H.S."/>
        </authorList>
    </citation>
    <scope>NUCLEOTIDE SEQUENCE [LARGE SCALE GENOMIC DNA]</scope>
    <source>
        <strain evidence="5 6">CCMP1338</strain>
        <tissue evidence="5">Whole cell</tissue>
    </source>
</reference>
<proteinExistence type="predicted"/>
<dbReference type="GO" id="GO:0008270">
    <property type="term" value="F:zinc ion binding"/>
    <property type="evidence" value="ECO:0007669"/>
    <property type="project" value="UniProtKB-KW"/>
</dbReference>
<keyword evidence="6" id="KW-1185">Reference proteome</keyword>
<accession>A0AAV8V367</accession>
<evidence type="ECO:0000256" key="3">
    <source>
        <dbReference type="SAM" id="Phobius"/>
    </source>
</evidence>
<keyword evidence="3" id="KW-1133">Transmembrane helix</keyword>
<feature type="transmembrane region" description="Helical" evidence="3">
    <location>
        <begin position="180"/>
        <end position="208"/>
    </location>
</feature>
<sequence>MWSAESFPNPNVEPDLCGRSGKTRSSICDPDSMLSSSARDTVDGIVNDLQAGKRGFKLGPCGSGYDGYQVGVALMKSAHIKSGNRDEEFGRLARAIFDKWGVGSKECNNGVLFLVSFEDRYMYIATGKGAAKRLTDSRIANIVGSTRRLLRQKDDDEAILSAVQSIGDYLSKEPTWLDSFFHFASTLFGVTIIACVVYFFGLAIVNIWKKSKRVKDVRGKLQKIQDERDKSRDVPNFSSTSCPICLEDFTQEEPQDERLKKQSLHCGHAFHSGCIEDWLRASARQTCPICQQNAFDGSPTERKDGSQGQSGDSTVAGAYPVQFRLRRLHYLYPDLVAQRHVDVWLGDPFCDFVGVSRMSALIDTSVETLLSNTIFLI</sequence>